<reference evidence="1 2" key="1">
    <citation type="submission" date="2024-04" db="EMBL/GenBank/DDBJ databases">
        <title>Genome assembly C_amara_ONT_v2.</title>
        <authorList>
            <person name="Yant L."/>
            <person name="Moore C."/>
            <person name="Slenker M."/>
        </authorList>
    </citation>
    <scope>NUCLEOTIDE SEQUENCE [LARGE SCALE GENOMIC DNA]</scope>
    <source>
        <tissue evidence="1">Leaf</tissue>
    </source>
</reference>
<dbReference type="Proteomes" id="UP001558713">
    <property type="component" value="Unassembled WGS sequence"/>
</dbReference>
<dbReference type="InterPro" id="IPR014777">
    <property type="entry name" value="4pyrrole_Mease_sub1"/>
</dbReference>
<evidence type="ECO:0008006" key="3">
    <source>
        <dbReference type="Google" id="ProtNLM"/>
    </source>
</evidence>
<dbReference type="PANTHER" id="PTHR46111:SF1">
    <property type="entry name" value="RIBOSOMAL RNA SMALL SUBUNIT METHYLTRANSFERASE I"/>
    <property type="match status" value="1"/>
</dbReference>
<proteinExistence type="predicted"/>
<organism evidence="1 2">
    <name type="scientific">Cardamine amara subsp. amara</name>
    <dbReference type="NCBI Taxonomy" id="228776"/>
    <lineage>
        <taxon>Eukaryota</taxon>
        <taxon>Viridiplantae</taxon>
        <taxon>Streptophyta</taxon>
        <taxon>Embryophyta</taxon>
        <taxon>Tracheophyta</taxon>
        <taxon>Spermatophyta</taxon>
        <taxon>Magnoliopsida</taxon>
        <taxon>eudicotyledons</taxon>
        <taxon>Gunneridae</taxon>
        <taxon>Pentapetalae</taxon>
        <taxon>rosids</taxon>
        <taxon>malvids</taxon>
        <taxon>Brassicales</taxon>
        <taxon>Brassicaceae</taxon>
        <taxon>Cardamineae</taxon>
        <taxon>Cardamine</taxon>
    </lineage>
</organism>
<keyword evidence="2" id="KW-1185">Reference proteome</keyword>
<dbReference type="AlphaFoldDB" id="A0ABD0ZZB6"/>
<name>A0ABD0ZZB6_CARAN</name>
<dbReference type="Gene3D" id="3.40.1010.10">
    <property type="entry name" value="Cobalt-precorrin-4 Transmethylase, Domain 1"/>
    <property type="match status" value="1"/>
</dbReference>
<sequence>MISANVILSEDTRHSGKLLQYYNIKAQLISYRKFNEAHREQAVLTRLKQGEIVALISDAGTQLAKICVKEKIDVIPIPRACAVVAALSASGLETDEFTSVNFFSHTLFFVLSSISVKADAY</sequence>
<gene>
    <name evidence="1" type="ORF">V5N11_009323</name>
</gene>
<evidence type="ECO:0000313" key="1">
    <source>
        <dbReference type="EMBL" id="KAL1192850.1"/>
    </source>
</evidence>
<dbReference type="SUPFAM" id="SSF53790">
    <property type="entry name" value="Tetrapyrrole methylase"/>
    <property type="match status" value="1"/>
</dbReference>
<dbReference type="InterPro" id="IPR008189">
    <property type="entry name" value="rRNA_ssu_MeTfrase_I"/>
</dbReference>
<accession>A0ABD0ZZB6</accession>
<comment type="caution">
    <text evidence="1">The sequence shown here is derived from an EMBL/GenBank/DDBJ whole genome shotgun (WGS) entry which is preliminary data.</text>
</comment>
<dbReference type="PANTHER" id="PTHR46111">
    <property type="entry name" value="RIBOSOMAL RNA SMALL SUBUNIT METHYLTRANSFERASE I"/>
    <property type="match status" value="1"/>
</dbReference>
<evidence type="ECO:0000313" key="2">
    <source>
        <dbReference type="Proteomes" id="UP001558713"/>
    </source>
</evidence>
<dbReference type="EMBL" id="JBANAX010000807">
    <property type="protein sequence ID" value="KAL1192850.1"/>
    <property type="molecule type" value="Genomic_DNA"/>
</dbReference>
<dbReference type="InterPro" id="IPR035996">
    <property type="entry name" value="4pyrrol_Methylase_sf"/>
</dbReference>
<protein>
    <recommendedName>
        <fullName evidence="3">Tetrapyrrole biosynthesis uroporphyrinogen III synthase domain-containing protein</fullName>
    </recommendedName>
</protein>